<reference evidence="1" key="1">
    <citation type="submission" date="2022-07" db="EMBL/GenBank/DDBJ databases">
        <title>Genome Sequence of Phlebia brevispora.</title>
        <authorList>
            <person name="Buettner E."/>
        </authorList>
    </citation>
    <scope>NUCLEOTIDE SEQUENCE</scope>
    <source>
        <strain evidence="1">MPL23</strain>
    </source>
</reference>
<keyword evidence="2" id="KW-1185">Reference proteome</keyword>
<gene>
    <name evidence="1" type="ORF">NM688_g5293</name>
</gene>
<name>A0ACC1SXX6_9APHY</name>
<protein>
    <submittedName>
        <fullName evidence="1">Uncharacterized protein</fullName>
    </submittedName>
</protein>
<evidence type="ECO:0000313" key="1">
    <source>
        <dbReference type="EMBL" id="KAJ3548482.1"/>
    </source>
</evidence>
<dbReference type="Proteomes" id="UP001148662">
    <property type="component" value="Unassembled WGS sequence"/>
</dbReference>
<comment type="caution">
    <text evidence="1">The sequence shown here is derived from an EMBL/GenBank/DDBJ whole genome shotgun (WGS) entry which is preliminary data.</text>
</comment>
<proteinExistence type="predicted"/>
<sequence length="324" mass="36083">MLKRPIGLVEYASSEEGSGDERPPQKVESKKRKLPPLSPSVTIPTPVDNPALHQGRKRTIPHVDGQYASYVYIPLRLSRSSPLYNFLRDVLSTARAAVPSLHPIGVDAAADPVNPNPELRISLTRPIYLRAHQREEFKSAVRAVARRSQQFTASFAQFAELVNDERTRTFLTLEVGAGHLEFKALSDALVPILDTFRQELYYKAPRFHASIAWALLSSPSGDTSQQAGQQNRTQKTQPTQNPDLAAHPSPSPKPKEAPLPNSEAMIGDTNSPFPTIPCLPQEMIQVLQQQYGSMLLSRHIGVFDVDEICIRIGKDVTRWRLGER</sequence>
<organism evidence="1 2">
    <name type="scientific">Phlebia brevispora</name>
    <dbReference type="NCBI Taxonomy" id="194682"/>
    <lineage>
        <taxon>Eukaryota</taxon>
        <taxon>Fungi</taxon>
        <taxon>Dikarya</taxon>
        <taxon>Basidiomycota</taxon>
        <taxon>Agaricomycotina</taxon>
        <taxon>Agaricomycetes</taxon>
        <taxon>Polyporales</taxon>
        <taxon>Meruliaceae</taxon>
        <taxon>Phlebia</taxon>
    </lineage>
</organism>
<dbReference type="EMBL" id="JANHOG010000961">
    <property type="protein sequence ID" value="KAJ3548482.1"/>
    <property type="molecule type" value="Genomic_DNA"/>
</dbReference>
<evidence type="ECO:0000313" key="2">
    <source>
        <dbReference type="Proteomes" id="UP001148662"/>
    </source>
</evidence>
<accession>A0ACC1SXX6</accession>